<dbReference type="RefSeq" id="WP_158050908.1">
    <property type="nucleotide sequence ID" value="NZ_WBKB01000001.1"/>
</dbReference>
<dbReference type="GO" id="GO:0016137">
    <property type="term" value="P:glycoside metabolic process"/>
    <property type="evidence" value="ECO:0007669"/>
    <property type="project" value="UniProtKB-ARBA"/>
</dbReference>
<organism evidence="2 3">
    <name type="scientific">Gulosibacter chungangensis</name>
    <dbReference type="NCBI Taxonomy" id="979746"/>
    <lineage>
        <taxon>Bacteria</taxon>
        <taxon>Bacillati</taxon>
        <taxon>Actinomycetota</taxon>
        <taxon>Actinomycetes</taxon>
        <taxon>Micrococcales</taxon>
        <taxon>Microbacteriaceae</taxon>
        <taxon>Gulosibacter</taxon>
    </lineage>
</organism>
<sequence>MSDPAAASITDLLSRAKRILVVHAHPDDEALAGGALLREFHERGIRVTLVTCCRGEAGEIVAGVLPEGTDPAELSRVREQELAGSVAALGIDAAHWLGLPPVRAAGLPARVYRDSGMQWLRPGLAGPADTTDRESLTAAPLEEVTADLLALASAEAPDLIISYDDAGGYGHPDHVRAREATLAAARELGIPYAELVEEEASDEDSVDFDADDAAWFSLPQHLPAVLDALRSHRTQLTVDEDGRGLTHSGGQRQEVPFSIGLRLLR</sequence>
<dbReference type="SUPFAM" id="SSF102588">
    <property type="entry name" value="LmbE-like"/>
    <property type="match status" value="1"/>
</dbReference>
<name>A0A7J5BF87_9MICO</name>
<gene>
    <name evidence="2" type="ORF">F8O05_01085</name>
</gene>
<reference evidence="2 3" key="1">
    <citation type="submission" date="2019-09" db="EMBL/GenBank/DDBJ databases">
        <title>Phylogeny of genus Pseudoclavibacter and closely related genus.</title>
        <authorList>
            <person name="Li Y."/>
        </authorList>
    </citation>
    <scope>NUCLEOTIDE SEQUENCE [LARGE SCALE GENOMIC DNA]</scope>
    <source>
        <strain evidence="2 3">KCTC 13959</strain>
    </source>
</reference>
<dbReference type="PANTHER" id="PTHR12993">
    <property type="entry name" value="N-ACETYLGLUCOSAMINYL-PHOSPHATIDYLINOSITOL DE-N-ACETYLASE-RELATED"/>
    <property type="match status" value="1"/>
</dbReference>
<dbReference type="AlphaFoldDB" id="A0A7J5BF87"/>
<dbReference type="Gene3D" id="3.40.50.10320">
    <property type="entry name" value="LmbE-like"/>
    <property type="match status" value="1"/>
</dbReference>
<proteinExistence type="predicted"/>
<dbReference type="PANTHER" id="PTHR12993:SF26">
    <property type="entry name" value="1D-MYO-INOSITOL 2-ACETAMIDO-2-DEOXY-ALPHA-D-GLUCOPYRANOSIDE DEACETYLASE"/>
    <property type="match status" value="1"/>
</dbReference>
<dbReference type="Pfam" id="PF02585">
    <property type="entry name" value="PIG-L"/>
    <property type="match status" value="1"/>
</dbReference>
<dbReference type="InterPro" id="IPR024078">
    <property type="entry name" value="LmbE-like_dom_sf"/>
</dbReference>
<keyword evidence="1" id="KW-0862">Zinc</keyword>
<dbReference type="Proteomes" id="UP000433493">
    <property type="component" value="Unassembled WGS sequence"/>
</dbReference>
<dbReference type="GO" id="GO:0016811">
    <property type="term" value="F:hydrolase activity, acting on carbon-nitrogen (but not peptide) bonds, in linear amides"/>
    <property type="evidence" value="ECO:0007669"/>
    <property type="project" value="TreeGrafter"/>
</dbReference>
<evidence type="ECO:0000256" key="1">
    <source>
        <dbReference type="ARBA" id="ARBA00022833"/>
    </source>
</evidence>
<accession>A0A7J5BF87</accession>
<comment type="caution">
    <text evidence="2">The sequence shown here is derived from an EMBL/GenBank/DDBJ whole genome shotgun (WGS) entry which is preliminary data.</text>
</comment>
<evidence type="ECO:0000313" key="3">
    <source>
        <dbReference type="Proteomes" id="UP000433493"/>
    </source>
</evidence>
<protein>
    <submittedName>
        <fullName evidence="2">PIG-L family deacetylase</fullName>
    </submittedName>
</protein>
<dbReference type="EMBL" id="WBKB01000001">
    <property type="protein sequence ID" value="KAB1644895.1"/>
    <property type="molecule type" value="Genomic_DNA"/>
</dbReference>
<keyword evidence="3" id="KW-1185">Reference proteome</keyword>
<dbReference type="OrthoDB" id="158614at2"/>
<evidence type="ECO:0000313" key="2">
    <source>
        <dbReference type="EMBL" id="KAB1644895.1"/>
    </source>
</evidence>
<dbReference type="InterPro" id="IPR003737">
    <property type="entry name" value="GlcNAc_PI_deacetylase-related"/>
</dbReference>